<organism evidence="1 2">
    <name type="scientific">Catharanthus roseus</name>
    <name type="common">Madagascar periwinkle</name>
    <name type="synonym">Vinca rosea</name>
    <dbReference type="NCBI Taxonomy" id="4058"/>
    <lineage>
        <taxon>Eukaryota</taxon>
        <taxon>Viridiplantae</taxon>
        <taxon>Streptophyta</taxon>
        <taxon>Embryophyta</taxon>
        <taxon>Tracheophyta</taxon>
        <taxon>Spermatophyta</taxon>
        <taxon>Magnoliopsida</taxon>
        <taxon>eudicotyledons</taxon>
        <taxon>Gunneridae</taxon>
        <taxon>Pentapetalae</taxon>
        <taxon>asterids</taxon>
        <taxon>lamiids</taxon>
        <taxon>Gentianales</taxon>
        <taxon>Apocynaceae</taxon>
        <taxon>Rauvolfioideae</taxon>
        <taxon>Vinceae</taxon>
        <taxon>Catharanthinae</taxon>
        <taxon>Catharanthus</taxon>
    </lineage>
</organism>
<name>A0ACC0AFH7_CATRO</name>
<comment type="caution">
    <text evidence="1">The sequence shown here is derived from an EMBL/GenBank/DDBJ whole genome shotgun (WGS) entry which is preliminary data.</text>
</comment>
<protein>
    <submittedName>
        <fullName evidence="1">Uncharacterized protein</fullName>
    </submittedName>
</protein>
<accession>A0ACC0AFH7</accession>
<sequence length="683" mass="77851">MSQSKLIDFPDLEVISLIGEGNSRTPVYKVVHQPTGNVYALKQLSINDSLSDLGNQEIEILKDLNHPNIIKFKCYHVFEQDAKVLVLLEYMDCRSLEGTHFTGELELAYLTGQVLFSLDYLHKRGLFHGNIRPSKIFINPEKKVKVAHLGEILSSYGSGSRIEYQSPECIQQLAWDKETKYKADIWSLGLTILELFLGSFPYGRAHQTMQLCFKILKQNPPEAPTTASAEFRHFISCCLQKDPKKGCTTEQLRSHPFILSPPPEQAPVAASSSPPSSTRWTPIENKLFESAMKLFHEDCPDRWETVAAIVGGGKSAEDVKNYDKDVGPHKRYKDNKNRRVKREENIKKGKETYKLAESADTEFENLREYVKRCLIYCCLFPLAYEFGKTTLVQLWIADELIYGMENEGSACFDILAYKEYIVPSSLQTLKLRGCFALRTLPKGMRKLTKLRHLDFDIVQQLRTMPSGMGSLKNLQTLRAFLVGKDDGCRISELKNIDNMAGPFCISGLENVQDAAEAKKAALVNKQHITKLELRWGAQRNDNSLLQVEILECFQPHFNIKELEILFYNGKGWIKVLPILETLTLDSMLNLEKWTGVEDNDFPCLVEMSIQYRPKLYHLPMLSHFKALKHLEISYCPALPSLPEDGLPASLETLIIRDCPKVKEKCRKPRRRLVKDSSSAYNLD</sequence>
<dbReference type="Proteomes" id="UP001060085">
    <property type="component" value="Linkage Group LG06"/>
</dbReference>
<proteinExistence type="predicted"/>
<evidence type="ECO:0000313" key="2">
    <source>
        <dbReference type="Proteomes" id="UP001060085"/>
    </source>
</evidence>
<evidence type="ECO:0000313" key="1">
    <source>
        <dbReference type="EMBL" id="KAI5659683.1"/>
    </source>
</evidence>
<reference evidence="2" key="1">
    <citation type="journal article" date="2023" name="Nat. Plants">
        <title>Single-cell RNA sequencing provides a high-resolution roadmap for understanding the multicellular compartmentation of specialized metabolism.</title>
        <authorList>
            <person name="Sun S."/>
            <person name="Shen X."/>
            <person name="Li Y."/>
            <person name="Li Y."/>
            <person name="Wang S."/>
            <person name="Li R."/>
            <person name="Zhang H."/>
            <person name="Shen G."/>
            <person name="Guo B."/>
            <person name="Wei J."/>
            <person name="Xu J."/>
            <person name="St-Pierre B."/>
            <person name="Chen S."/>
            <person name="Sun C."/>
        </authorList>
    </citation>
    <scope>NUCLEOTIDE SEQUENCE [LARGE SCALE GENOMIC DNA]</scope>
</reference>
<dbReference type="EMBL" id="CM044706">
    <property type="protein sequence ID" value="KAI5659683.1"/>
    <property type="molecule type" value="Genomic_DNA"/>
</dbReference>
<gene>
    <name evidence="1" type="ORF">M9H77_28476</name>
</gene>
<keyword evidence="2" id="KW-1185">Reference proteome</keyword>